<feature type="region of interest" description="Disordered" evidence="1">
    <location>
        <begin position="479"/>
        <end position="656"/>
    </location>
</feature>
<reference evidence="2 3" key="1">
    <citation type="submission" date="2015-04" db="EMBL/GenBank/DDBJ databases">
        <authorList>
            <person name="Syromyatnikov M.Y."/>
            <person name="Popov V.N."/>
        </authorList>
    </citation>
    <scope>NUCLEOTIDE SEQUENCE [LARGE SCALE GENOMIC DNA]</scope>
    <source>
        <strain evidence="2">WF-38-12</strain>
    </source>
</reference>
<feature type="compositionally biased region" description="Gly residues" evidence="1">
    <location>
        <begin position="555"/>
        <end position="565"/>
    </location>
</feature>
<keyword evidence="3" id="KW-1185">Reference proteome</keyword>
<feature type="compositionally biased region" description="Basic and acidic residues" evidence="1">
    <location>
        <begin position="95"/>
        <end position="112"/>
    </location>
</feature>
<organism evidence="2 3">
    <name type="scientific">Talaromyces islandicus</name>
    <name type="common">Penicillium islandicum</name>
    <dbReference type="NCBI Taxonomy" id="28573"/>
    <lineage>
        <taxon>Eukaryota</taxon>
        <taxon>Fungi</taxon>
        <taxon>Dikarya</taxon>
        <taxon>Ascomycota</taxon>
        <taxon>Pezizomycotina</taxon>
        <taxon>Eurotiomycetes</taxon>
        <taxon>Eurotiomycetidae</taxon>
        <taxon>Eurotiales</taxon>
        <taxon>Trichocomaceae</taxon>
        <taxon>Talaromyces</taxon>
        <taxon>Talaromyces sect. Islandici</taxon>
    </lineage>
</organism>
<feature type="compositionally biased region" description="Polar residues" evidence="1">
    <location>
        <begin position="572"/>
        <end position="595"/>
    </location>
</feature>
<gene>
    <name evidence="2" type="ORF">PISL3812_01371</name>
</gene>
<dbReference type="EMBL" id="CVMT01000001">
    <property type="protein sequence ID" value="CRG84028.1"/>
    <property type="molecule type" value="Genomic_DNA"/>
</dbReference>
<feature type="compositionally biased region" description="Basic residues" evidence="1">
    <location>
        <begin position="57"/>
        <end position="67"/>
    </location>
</feature>
<feature type="region of interest" description="Disordered" evidence="1">
    <location>
        <begin position="86"/>
        <end position="122"/>
    </location>
</feature>
<feature type="compositionally biased region" description="Basic and acidic residues" evidence="1">
    <location>
        <begin position="640"/>
        <end position="656"/>
    </location>
</feature>
<sequence length="656" mass="72719">MPNHKQNKDSIDSDDCSVSSPKGRLRVSLSDTESNEEPLTSKTQSSHTSSHESPGRSHSKSGRRPIQRPKTLFEIWVLNTLRRREMGRKQQQQKQENHAEICETRETPERRHENRSRRSAVEQPKIKLFDIWSTKLGQNERREGYRRHRGHRTLTAHEERDEGGDEEPRRAGRHAKRKGYSETDLLISGNYEYDWKKADIGAPPRPFRQAPRSHGHISAQKTLKRGDSDKSRIIMNPGETMIEENDLLGSMQARICTGSNFIVVITTEYSMLVNIHPNWTRKEIRAEIMDVRAALEHYDMGGSSDPGRLFLIKGIYNDFDANKMGSMVNVHRFHFLMDLLVCADQNNLRWEGEITQGSFVVQHGEQANCLFSIGVFSQPDGLPSLQITDCEGTHHYSANLGEDSEKKTVNSNKQSTSSLEDPQDGAFKAANDTKGNNSNPNKKPPKLTNAKKTVVYANEDTSKATYGEEAASSFSFGTADIKESGNTNPDKKAKPTDCKKAISRADEDTNKTTNSSSFGAADTKKGSNTNADKKTKPTNDKKATDHSNTTNGTKEGLGFGAGGINGKKATAESDQNANKATNGSKEDPNTFSFASEDSDGKKYTNSFGAFKGATTGSNNKKGNKHAGFNFDKAGGGTFKPTKDGKDNKGEKNWEDD</sequence>
<feature type="region of interest" description="Disordered" evidence="1">
    <location>
        <begin position="141"/>
        <end position="181"/>
    </location>
</feature>
<feature type="compositionally biased region" description="Low complexity" evidence="1">
    <location>
        <begin position="433"/>
        <end position="453"/>
    </location>
</feature>
<feature type="compositionally biased region" description="Basic residues" evidence="1">
    <location>
        <begin position="144"/>
        <end position="154"/>
    </location>
</feature>
<protein>
    <submittedName>
        <fullName evidence="2">Uncharacterized protein</fullName>
    </submittedName>
</protein>
<dbReference type="AlphaFoldDB" id="A0A0U1LM50"/>
<evidence type="ECO:0000313" key="3">
    <source>
        <dbReference type="Proteomes" id="UP000054383"/>
    </source>
</evidence>
<evidence type="ECO:0000256" key="1">
    <source>
        <dbReference type="SAM" id="MobiDB-lite"/>
    </source>
</evidence>
<evidence type="ECO:0000313" key="2">
    <source>
        <dbReference type="EMBL" id="CRG84028.1"/>
    </source>
</evidence>
<feature type="region of interest" description="Disordered" evidence="1">
    <location>
        <begin position="206"/>
        <end position="225"/>
    </location>
</feature>
<feature type="region of interest" description="Disordered" evidence="1">
    <location>
        <begin position="398"/>
        <end position="453"/>
    </location>
</feature>
<dbReference type="OrthoDB" id="10656871at2759"/>
<accession>A0A0U1LM50</accession>
<feature type="compositionally biased region" description="Basic and acidic residues" evidence="1">
    <location>
        <begin position="531"/>
        <end position="545"/>
    </location>
</feature>
<feature type="compositionally biased region" description="Basic and acidic residues" evidence="1">
    <location>
        <begin position="155"/>
        <end position="170"/>
    </location>
</feature>
<dbReference type="Proteomes" id="UP000054383">
    <property type="component" value="Unassembled WGS sequence"/>
</dbReference>
<feature type="compositionally biased region" description="Basic and acidic residues" evidence="1">
    <location>
        <begin position="489"/>
        <end position="510"/>
    </location>
</feature>
<proteinExistence type="predicted"/>
<feature type="compositionally biased region" description="Basic and acidic residues" evidence="1">
    <location>
        <begin position="1"/>
        <end position="11"/>
    </location>
</feature>
<feature type="compositionally biased region" description="Polar residues" evidence="1">
    <location>
        <begin position="409"/>
        <end position="420"/>
    </location>
</feature>
<feature type="region of interest" description="Disordered" evidence="1">
    <location>
        <begin position="1"/>
        <end position="68"/>
    </location>
</feature>
<name>A0A0U1LM50_TALIS</name>